<proteinExistence type="predicted"/>
<name>S7WQU0_9BACT</name>
<accession>S7WQU0</accession>
<gene>
    <name evidence="1" type="ORF">ADICYQ_4627</name>
</gene>
<protein>
    <submittedName>
        <fullName evidence="1">Uncharacterized protein</fullName>
    </submittedName>
</protein>
<dbReference type="Proteomes" id="UP000014974">
    <property type="component" value="Unassembled WGS sequence"/>
</dbReference>
<evidence type="ECO:0000313" key="2">
    <source>
        <dbReference type="Proteomes" id="UP000014974"/>
    </source>
</evidence>
<reference evidence="1 2" key="1">
    <citation type="journal article" date="2013" name="Genome Announc.">
        <title>Draft Genome Sequence of Cyclobacterium qasimii Strain M12-11BT, Isolated from Arctic Marine Sediment.</title>
        <authorList>
            <person name="Shivaji S."/>
            <person name="Ara S."/>
            <person name="Singh A."/>
            <person name="Kumar Pinnaka A."/>
        </authorList>
    </citation>
    <scope>NUCLEOTIDE SEQUENCE [LARGE SCALE GENOMIC DNA]</scope>
    <source>
        <strain evidence="1 2">M12-11B</strain>
    </source>
</reference>
<sequence>MASIFITILLSKLEQWKIVNELMVWRPFRNLVTFVKKKGHVEECTLFNE</sequence>
<dbReference type="EMBL" id="ATNM01000147">
    <property type="protein sequence ID" value="EPR66493.1"/>
    <property type="molecule type" value="Genomic_DNA"/>
</dbReference>
<evidence type="ECO:0000313" key="1">
    <source>
        <dbReference type="EMBL" id="EPR66493.1"/>
    </source>
</evidence>
<comment type="caution">
    <text evidence="1">The sequence shown here is derived from an EMBL/GenBank/DDBJ whole genome shotgun (WGS) entry which is preliminary data.</text>
</comment>
<organism evidence="1 2">
    <name type="scientific">Cyclobacterium qasimii M12-11B</name>
    <dbReference type="NCBI Taxonomy" id="641524"/>
    <lineage>
        <taxon>Bacteria</taxon>
        <taxon>Pseudomonadati</taxon>
        <taxon>Bacteroidota</taxon>
        <taxon>Cytophagia</taxon>
        <taxon>Cytophagales</taxon>
        <taxon>Cyclobacteriaceae</taxon>
        <taxon>Cyclobacterium</taxon>
    </lineage>
</organism>
<dbReference type="AlphaFoldDB" id="S7WQU0"/>